<dbReference type="AlphaFoldDB" id="A0A7R9L4V4"/>
<dbReference type="EMBL" id="CAJPIZ010016147">
    <property type="protein sequence ID" value="CAG2115586.1"/>
    <property type="molecule type" value="Genomic_DNA"/>
</dbReference>
<evidence type="ECO:0000313" key="2">
    <source>
        <dbReference type="Proteomes" id="UP000759131"/>
    </source>
</evidence>
<dbReference type="Proteomes" id="UP000759131">
    <property type="component" value="Unassembled WGS sequence"/>
</dbReference>
<dbReference type="OrthoDB" id="6127264at2759"/>
<protein>
    <submittedName>
        <fullName evidence="1">Uncharacterized protein</fullName>
    </submittedName>
</protein>
<organism evidence="1">
    <name type="scientific">Medioppia subpectinata</name>
    <dbReference type="NCBI Taxonomy" id="1979941"/>
    <lineage>
        <taxon>Eukaryota</taxon>
        <taxon>Metazoa</taxon>
        <taxon>Ecdysozoa</taxon>
        <taxon>Arthropoda</taxon>
        <taxon>Chelicerata</taxon>
        <taxon>Arachnida</taxon>
        <taxon>Acari</taxon>
        <taxon>Acariformes</taxon>
        <taxon>Sarcoptiformes</taxon>
        <taxon>Oribatida</taxon>
        <taxon>Brachypylina</taxon>
        <taxon>Oppioidea</taxon>
        <taxon>Oppiidae</taxon>
        <taxon>Medioppia</taxon>
    </lineage>
</organism>
<gene>
    <name evidence="1" type="ORF">OSB1V03_LOCUS15548</name>
</gene>
<dbReference type="EMBL" id="OC870722">
    <property type="protein sequence ID" value="CAD7635156.1"/>
    <property type="molecule type" value="Genomic_DNA"/>
</dbReference>
<keyword evidence="2" id="KW-1185">Reference proteome</keyword>
<accession>A0A7R9L4V4</accession>
<feature type="non-terminal residue" evidence="1">
    <location>
        <position position="114"/>
    </location>
</feature>
<reference evidence="1" key="1">
    <citation type="submission" date="2020-11" db="EMBL/GenBank/DDBJ databases">
        <authorList>
            <person name="Tran Van P."/>
        </authorList>
    </citation>
    <scope>NUCLEOTIDE SEQUENCE</scope>
</reference>
<proteinExistence type="predicted"/>
<name>A0A7R9L4V4_9ACAR</name>
<sequence length="114" mass="12219">MGCASPEVLVNGSPSPDIVGTVSGGNFATIEEIQFVGVIGTMEQKRVCKIKCLNGVWVGPLCALEKGDQFAPMLRECQLHETDAALVITHNRTQLLIDSPNGVPLPHGSHIEVW</sequence>
<evidence type="ECO:0000313" key="1">
    <source>
        <dbReference type="EMBL" id="CAD7635156.1"/>
    </source>
</evidence>